<dbReference type="Proteomes" id="UP000000939">
    <property type="component" value="Chromosome"/>
</dbReference>
<dbReference type="Gene3D" id="1.10.150.240">
    <property type="entry name" value="Putative phosphatase, domain 2"/>
    <property type="match status" value="1"/>
</dbReference>
<comment type="pathway">
    <text evidence="2">Organic acid metabolism; glycolate biosynthesis; glycolate from 2-phosphoglycolate: step 1/1.</text>
</comment>
<evidence type="ECO:0000256" key="3">
    <source>
        <dbReference type="ARBA" id="ARBA00006171"/>
    </source>
</evidence>
<dbReference type="InterPro" id="IPR036412">
    <property type="entry name" value="HAD-like_sf"/>
</dbReference>
<dbReference type="Gene3D" id="3.40.50.1000">
    <property type="entry name" value="HAD superfamily/HAD-like"/>
    <property type="match status" value="1"/>
</dbReference>
<dbReference type="InterPro" id="IPR050155">
    <property type="entry name" value="HAD-like_hydrolase_sf"/>
</dbReference>
<dbReference type="HOGENOM" id="CLU_045011_19_3_7"/>
<gene>
    <name evidence="5" type="ordered locus">Arnit_0288</name>
</gene>
<dbReference type="EMBL" id="CP001999">
    <property type="protein sequence ID" value="ADG91954.1"/>
    <property type="molecule type" value="Genomic_DNA"/>
</dbReference>
<dbReference type="RefSeq" id="WP_013134099.1">
    <property type="nucleotide sequence ID" value="NC_014166.1"/>
</dbReference>
<dbReference type="OrthoDB" id="9793014at2"/>
<dbReference type="EC" id="3.1.3.18" evidence="4"/>
<evidence type="ECO:0000256" key="4">
    <source>
        <dbReference type="ARBA" id="ARBA00013078"/>
    </source>
</evidence>
<dbReference type="STRING" id="572480.Arnit_0288"/>
<dbReference type="AlphaFoldDB" id="D5V4Z2"/>
<evidence type="ECO:0000256" key="1">
    <source>
        <dbReference type="ARBA" id="ARBA00000830"/>
    </source>
</evidence>
<comment type="similarity">
    <text evidence="3">Belongs to the HAD-like hydrolase superfamily. CbbY/CbbZ/Gph/YieH family.</text>
</comment>
<name>D5V4Z2_ARCNC</name>
<evidence type="ECO:0000313" key="5">
    <source>
        <dbReference type="EMBL" id="ADG91954.1"/>
    </source>
</evidence>
<dbReference type="SFLD" id="SFLDG01129">
    <property type="entry name" value="C1.5:_HAD__Beta-PGM__Phosphata"/>
    <property type="match status" value="1"/>
</dbReference>
<dbReference type="InterPro" id="IPR023198">
    <property type="entry name" value="PGP-like_dom2"/>
</dbReference>
<keyword evidence="5" id="KW-0378">Hydrolase</keyword>
<sequence length="218" mass="24717">MENVILFDLDGTLIDSTDAIVSTFHHSFEVMNYQYTGNDEDIKSLIGYPLEIMYMELGIEKELAWDYVAAYKQRYKQISTKKTLLLENAKEALEKASKFARLSVVTTKTGAYTIPLLEHFDILKYFEVITGREHVENPKPHPEPILKTLNQMNIKKGSNVWMVGDTHLDLISANGAEINCVGVLCGYGKEEDLRELTNFVTSNSLAAVELIQKYTLKT</sequence>
<dbReference type="SUPFAM" id="SSF56784">
    <property type="entry name" value="HAD-like"/>
    <property type="match status" value="1"/>
</dbReference>
<dbReference type="SFLD" id="SFLDS00003">
    <property type="entry name" value="Haloacid_Dehalogenase"/>
    <property type="match status" value="1"/>
</dbReference>
<dbReference type="Pfam" id="PF13419">
    <property type="entry name" value="HAD_2"/>
    <property type="match status" value="1"/>
</dbReference>
<dbReference type="PANTHER" id="PTHR43434:SF1">
    <property type="entry name" value="PHOSPHOGLYCOLATE PHOSPHATASE"/>
    <property type="match status" value="1"/>
</dbReference>
<dbReference type="GO" id="GO:0008967">
    <property type="term" value="F:phosphoglycolate phosphatase activity"/>
    <property type="evidence" value="ECO:0007669"/>
    <property type="project" value="UniProtKB-EC"/>
</dbReference>
<organism evidence="5 6">
    <name type="scientific">Arcobacter nitrofigilis (strain ATCC 33309 / DSM 7299 / CCUG 15893 / LMG 7604 / NCTC 12251 / CI)</name>
    <name type="common">Campylobacter nitrofigilis</name>
    <dbReference type="NCBI Taxonomy" id="572480"/>
    <lineage>
        <taxon>Bacteria</taxon>
        <taxon>Pseudomonadati</taxon>
        <taxon>Campylobacterota</taxon>
        <taxon>Epsilonproteobacteria</taxon>
        <taxon>Campylobacterales</taxon>
        <taxon>Arcobacteraceae</taxon>
        <taxon>Arcobacter</taxon>
    </lineage>
</organism>
<proteinExistence type="inferred from homology"/>
<dbReference type="KEGG" id="ant:Arnit_0288"/>
<reference evidence="5 6" key="1">
    <citation type="journal article" date="2010" name="Stand. Genomic Sci.">
        <title>Complete genome sequence of Arcobacter nitrofigilis type strain (CI).</title>
        <authorList>
            <person name="Pati A."/>
            <person name="Gronow S."/>
            <person name="Lapidus A."/>
            <person name="Copeland A."/>
            <person name="Glavina Del Rio T."/>
            <person name="Nolan M."/>
            <person name="Lucas S."/>
            <person name="Tice H."/>
            <person name="Cheng J.F."/>
            <person name="Han C."/>
            <person name="Chertkov O."/>
            <person name="Bruce D."/>
            <person name="Tapia R."/>
            <person name="Goodwin L."/>
            <person name="Pitluck S."/>
            <person name="Liolios K."/>
            <person name="Ivanova N."/>
            <person name="Mavromatis K."/>
            <person name="Chen A."/>
            <person name="Palaniappan K."/>
            <person name="Land M."/>
            <person name="Hauser L."/>
            <person name="Chang Y.J."/>
            <person name="Jeffries C.D."/>
            <person name="Detter J.C."/>
            <person name="Rohde M."/>
            <person name="Goker M."/>
            <person name="Bristow J."/>
            <person name="Eisen J.A."/>
            <person name="Markowitz V."/>
            <person name="Hugenholtz P."/>
            <person name="Klenk H.P."/>
            <person name="Kyrpides N.C."/>
        </authorList>
    </citation>
    <scope>NUCLEOTIDE SEQUENCE [LARGE SCALE GENOMIC DNA]</scope>
    <source>
        <strain evidence="6">ATCC 33309 / DSM 7299 / CCUG 15893 / LMG 7604 / NCTC 12251 / CI</strain>
    </source>
</reference>
<evidence type="ECO:0000256" key="2">
    <source>
        <dbReference type="ARBA" id="ARBA00004818"/>
    </source>
</evidence>
<keyword evidence="6" id="KW-1185">Reference proteome</keyword>
<dbReference type="eggNOG" id="COG0546">
    <property type="taxonomic scope" value="Bacteria"/>
</dbReference>
<dbReference type="GO" id="GO:0006281">
    <property type="term" value="P:DNA repair"/>
    <property type="evidence" value="ECO:0007669"/>
    <property type="project" value="TreeGrafter"/>
</dbReference>
<protein>
    <recommendedName>
        <fullName evidence="4">phosphoglycolate phosphatase</fullName>
        <ecNumber evidence="4">3.1.3.18</ecNumber>
    </recommendedName>
</protein>
<evidence type="ECO:0000313" key="6">
    <source>
        <dbReference type="Proteomes" id="UP000000939"/>
    </source>
</evidence>
<dbReference type="PANTHER" id="PTHR43434">
    <property type="entry name" value="PHOSPHOGLYCOLATE PHOSPHATASE"/>
    <property type="match status" value="1"/>
</dbReference>
<accession>D5V4Z2</accession>
<comment type="catalytic activity">
    <reaction evidence="1">
        <text>2-phosphoglycolate + H2O = glycolate + phosphate</text>
        <dbReference type="Rhea" id="RHEA:14369"/>
        <dbReference type="ChEBI" id="CHEBI:15377"/>
        <dbReference type="ChEBI" id="CHEBI:29805"/>
        <dbReference type="ChEBI" id="CHEBI:43474"/>
        <dbReference type="ChEBI" id="CHEBI:58033"/>
        <dbReference type="EC" id="3.1.3.18"/>
    </reaction>
</comment>
<dbReference type="InterPro" id="IPR041492">
    <property type="entry name" value="HAD_2"/>
</dbReference>
<dbReference type="InterPro" id="IPR023214">
    <property type="entry name" value="HAD_sf"/>
</dbReference>